<gene>
    <name evidence="3" type="ORF">HLH48_01865</name>
</gene>
<proteinExistence type="predicted"/>
<evidence type="ECO:0000313" key="4">
    <source>
        <dbReference type="Proteomes" id="UP000589085"/>
    </source>
</evidence>
<dbReference type="PANTHER" id="PTHR30441:SF4">
    <property type="entry name" value="PROTEIN ASMA"/>
    <property type="match status" value="1"/>
</dbReference>
<feature type="domain" description="AsmA" evidence="2">
    <location>
        <begin position="23"/>
        <end position="178"/>
    </location>
</feature>
<dbReference type="InterPro" id="IPR052894">
    <property type="entry name" value="AsmA-related"/>
</dbReference>
<dbReference type="GO" id="GO:0005886">
    <property type="term" value="C:plasma membrane"/>
    <property type="evidence" value="ECO:0007669"/>
    <property type="project" value="TreeGrafter"/>
</dbReference>
<reference evidence="3 4" key="1">
    <citation type="submission" date="2020-04" db="EMBL/GenBank/DDBJ databases">
        <title>Description of novel Gluconacetobacter.</title>
        <authorList>
            <person name="Sombolestani A."/>
        </authorList>
    </citation>
    <scope>NUCLEOTIDE SEQUENCE [LARGE SCALE GENOMIC DNA]</scope>
    <source>
        <strain evidence="3 4">LMG 19747</strain>
    </source>
</reference>
<feature type="compositionally biased region" description="Low complexity" evidence="1">
    <location>
        <begin position="511"/>
        <end position="522"/>
    </location>
</feature>
<dbReference type="InterPro" id="IPR007844">
    <property type="entry name" value="AsmA"/>
</dbReference>
<accession>A0A7W4I9Z0</accession>
<evidence type="ECO:0000313" key="3">
    <source>
        <dbReference type="EMBL" id="MBB2158932.1"/>
    </source>
</evidence>
<feature type="domain" description="AsmA" evidence="2">
    <location>
        <begin position="475"/>
        <end position="696"/>
    </location>
</feature>
<organism evidence="3 4">
    <name type="scientific">Gluconacetobacter sacchari</name>
    <dbReference type="NCBI Taxonomy" id="92759"/>
    <lineage>
        <taxon>Bacteria</taxon>
        <taxon>Pseudomonadati</taxon>
        <taxon>Pseudomonadota</taxon>
        <taxon>Alphaproteobacteria</taxon>
        <taxon>Acetobacterales</taxon>
        <taxon>Acetobacteraceae</taxon>
        <taxon>Gluconacetobacter</taxon>
    </lineage>
</organism>
<feature type="region of interest" description="Disordered" evidence="1">
    <location>
        <begin position="136"/>
        <end position="156"/>
    </location>
</feature>
<dbReference type="Proteomes" id="UP000589085">
    <property type="component" value="Unassembled WGS sequence"/>
</dbReference>
<protein>
    <submittedName>
        <fullName evidence="3">AsmA family protein</fullName>
    </submittedName>
</protein>
<dbReference type="AlphaFoldDB" id="A0A7W4I9Z0"/>
<dbReference type="GO" id="GO:0090313">
    <property type="term" value="P:regulation of protein targeting to membrane"/>
    <property type="evidence" value="ECO:0007669"/>
    <property type="project" value="TreeGrafter"/>
</dbReference>
<sequence length="815" mass="85183">MPPPRPKRRAWRLLLLLAVLGAILAGGAVLAARALIDPAALRAQAVAAVWRQTGRVLRLGAVQVHILPYPSLSVRDLALADMPGGARAEMLTAGGLEARLAVLPLLRHEIRLEDVRLVHPDLLVERLADGRANWQMRPPAEAASPPGEVSAPSTSSPWRIRIGSVRIRDADLRWDDRQGRISGAATLDRLDLFGLTGPMPTIAAQGHRLGDRLAVVTLSGQFGPVLAPQAAAWPLHVRASFQVDGREAASASLDGALSAPRRLRGYDVAVHAAIGQLTDFNRLFVHANLPDIHDIDAMARVVDLGSGDAAVPGLRQVRLRTGTIGGVPMLGGLQLDHLAVDAPTPADHVTIETAGRYDGRPFALHGTVGTPAETLAAARSHMGSAMPLDLVVEAAGGTLHLGGTVGGGQSALDGHLTADRLSLPGDLMLDHLTADAHLAIRGGTDFRLTGLRLDSAQMTLDGDMSFLRPGGTDGVPVLDGRLHASRLDVDALHAAGAAPDGDRREAEADEASPAPAPAKEAGADGVLPFERLRQMEGDLDLTADQMRLYGEDYHAAEAHFVLHGGKLTVDPLHADGAGRSLDGSLGIDASGAVPRLSAEVRTLVLPAEWVAQAFGWSPMLRGSLQLVGSIQTQGNDRAALRAHLGGHLGLSMVKGRIDGNMLGRMLGPDAAAATRGSSVALRCLGVHMTLGNGQAALDTIGLQTFRLTVTGHGTVGLARQELDLHLLPQLLIGGTGASMPVMVAGTVMAPQPRPEPAGPGHRFMLTIGPSAGFADPCPDTLKAAREERPGPSPDAAPKAKGPKVMDVLRGLGLFR</sequence>
<feature type="region of interest" description="Disordered" evidence="1">
    <location>
        <begin position="778"/>
        <end position="803"/>
    </location>
</feature>
<name>A0A7W4I9Z0_9PROT</name>
<feature type="region of interest" description="Disordered" evidence="1">
    <location>
        <begin position="494"/>
        <end position="522"/>
    </location>
</feature>
<evidence type="ECO:0000256" key="1">
    <source>
        <dbReference type="SAM" id="MobiDB-lite"/>
    </source>
</evidence>
<comment type="caution">
    <text evidence="3">The sequence shown here is derived from an EMBL/GenBank/DDBJ whole genome shotgun (WGS) entry which is preliminary data.</text>
</comment>
<evidence type="ECO:0000259" key="2">
    <source>
        <dbReference type="Pfam" id="PF05170"/>
    </source>
</evidence>
<dbReference type="Pfam" id="PF05170">
    <property type="entry name" value="AsmA"/>
    <property type="match status" value="2"/>
</dbReference>
<dbReference type="PANTHER" id="PTHR30441">
    <property type="entry name" value="DUF748 DOMAIN-CONTAINING PROTEIN"/>
    <property type="match status" value="1"/>
</dbReference>
<dbReference type="EMBL" id="JABEQJ010000002">
    <property type="protein sequence ID" value="MBB2158932.1"/>
    <property type="molecule type" value="Genomic_DNA"/>
</dbReference>